<evidence type="ECO:0000259" key="1">
    <source>
        <dbReference type="PROSITE" id="PS50879"/>
    </source>
</evidence>
<dbReference type="InterPro" id="IPR043128">
    <property type="entry name" value="Rev_trsase/Diguanyl_cyclase"/>
</dbReference>
<dbReference type="CDD" id="cd09274">
    <property type="entry name" value="RNase_HI_RT_Ty3"/>
    <property type="match status" value="1"/>
</dbReference>
<gene>
    <name evidence="2" type="ORF">M9458_058150</name>
</gene>
<dbReference type="Pfam" id="PF17919">
    <property type="entry name" value="RT_RNaseH_2"/>
    <property type="match status" value="1"/>
</dbReference>
<evidence type="ECO:0000313" key="3">
    <source>
        <dbReference type="Proteomes" id="UP001529510"/>
    </source>
</evidence>
<dbReference type="SUPFAM" id="SSF56672">
    <property type="entry name" value="DNA/RNA polymerases"/>
    <property type="match status" value="1"/>
</dbReference>
<dbReference type="PANTHER" id="PTHR34072:SF28">
    <property type="entry name" value="RIBONUCLEASE H"/>
    <property type="match status" value="1"/>
</dbReference>
<name>A0ABD0MAE4_CIRMR</name>
<dbReference type="InterPro" id="IPR041577">
    <property type="entry name" value="RT_RNaseH_2"/>
</dbReference>
<protein>
    <recommendedName>
        <fullName evidence="1">RNase H type-1 domain-containing protein</fullName>
    </recommendedName>
</protein>
<dbReference type="InterPro" id="IPR043502">
    <property type="entry name" value="DNA/RNA_pol_sf"/>
</dbReference>
<dbReference type="InterPro" id="IPR002156">
    <property type="entry name" value="RNaseH_domain"/>
</dbReference>
<reference evidence="2 3" key="1">
    <citation type="submission" date="2024-05" db="EMBL/GenBank/DDBJ databases">
        <title>Genome sequencing and assembly of Indian major carp, Cirrhinus mrigala (Hamilton, 1822).</title>
        <authorList>
            <person name="Mohindra V."/>
            <person name="Chowdhury L.M."/>
            <person name="Lal K."/>
            <person name="Jena J.K."/>
        </authorList>
    </citation>
    <scope>NUCLEOTIDE SEQUENCE [LARGE SCALE GENOMIC DNA]</scope>
    <source>
        <strain evidence="2">CM1030</strain>
        <tissue evidence="2">Blood</tissue>
    </source>
</reference>
<sequence length="215" mass="23615">MPSVPPPGVSVMYNTSIPFNPMLPVSHMSMSSPALVGSTPVQTLTWAPQVDNMQLCTSSEGGTPSSVAQRDLPNVLPTPGREIQQFTAQVQGNWDIQFDFMKRQEKTVNDLTHLPLNSLKKKGHHFQWTPQCHQAFEQLKTCLTSPPILGHPDLQLPFTVYTDASDTGLGAILAQRKDAGRELVIAYASRTLTGAELNYTATEKECLAVVWALEK</sequence>
<dbReference type="Proteomes" id="UP001529510">
    <property type="component" value="Unassembled WGS sequence"/>
</dbReference>
<keyword evidence="3" id="KW-1185">Reference proteome</keyword>
<organism evidence="2 3">
    <name type="scientific">Cirrhinus mrigala</name>
    <name type="common">Mrigala</name>
    <dbReference type="NCBI Taxonomy" id="683832"/>
    <lineage>
        <taxon>Eukaryota</taxon>
        <taxon>Metazoa</taxon>
        <taxon>Chordata</taxon>
        <taxon>Craniata</taxon>
        <taxon>Vertebrata</taxon>
        <taxon>Euteleostomi</taxon>
        <taxon>Actinopterygii</taxon>
        <taxon>Neopterygii</taxon>
        <taxon>Teleostei</taxon>
        <taxon>Ostariophysi</taxon>
        <taxon>Cypriniformes</taxon>
        <taxon>Cyprinidae</taxon>
        <taxon>Labeoninae</taxon>
        <taxon>Labeonini</taxon>
        <taxon>Cirrhinus</taxon>
    </lineage>
</organism>
<dbReference type="Gene3D" id="3.30.70.270">
    <property type="match status" value="1"/>
</dbReference>
<accession>A0ABD0MAE4</accession>
<dbReference type="EMBL" id="JAMKFB020000915">
    <property type="protein sequence ID" value="KAL0146519.1"/>
    <property type="molecule type" value="Genomic_DNA"/>
</dbReference>
<dbReference type="AlphaFoldDB" id="A0ABD0MAE4"/>
<dbReference type="PANTHER" id="PTHR34072">
    <property type="entry name" value="ENZYMATIC POLYPROTEIN-RELATED"/>
    <property type="match status" value="1"/>
</dbReference>
<comment type="caution">
    <text evidence="2">The sequence shown here is derived from an EMBL/GenBank/DDBJ whole genome shotgun (WGS) entry which is preliminary data.</text>
</comment>
<feature type="domain" description="RNase H type-1" evidence="1">
    <location>
        <begin position="154"/>
        <end position="215"/>
    </location>
</feature>
<evidence type="ECO:0000313" key="2">
    <source>
        <dbReference type="EMBL" id="KAL0146519.1"/>
    </source>
</evidence>
<dbReference type="PROSITE" id="PS50879">
    <property type="entry name" value="RNASE_H_1"/>
    <property type="match status" value="1"/>
</dbReference>
<proteinExistence type="predicted"/>
<dbReference type="FunFam" id="3.10.20.370:FF:000001">
    <property type="entry name" value="Retrovirus-related Pol polyprotein from transposon 17.6-like protein"/>
    <property type="match status" value="1"/>
</dbReference>